<comment type="similarity">
    <text evidence="2">Belongs to the FliK family.</text>
</comment>
<gene>
    <name evidence="6" type="ORF">ACFOEN_16850</name>
</gene>
<keyword evidence="6" id="KW-0966">Cell projection</keyword>
<dbReference type="PANTHER" id="PTHR37533:SF2">
    <property type="entry name" value="FLAGELLAR HOOK-LENGTH CONTROL PROTEIN"/>
    <property type="match status" value="1"/>
</dbReference>
<sequence length="444" mass="45295">MSLGQFTANSLRLGDVQRPADQNSIAQPRAAQPVEAFREQMLREQQNQEARQAHTRRDSGSSARVPEKHREQPTGPDAEARGLSGATGTESRAGTPPRPNTPAGNAAGAPAAAQAGRPEHSGASGSADSAAEQTASSPEAGGEDALESAPAQTQAKPQAESAGLPASARMSSPKGSEAVDSGSADAKPGPAADTPAAKQRNRTVPAAAPNELKQVAASAPAPEAGSFTVAATTLGPASPESSARLAPQMLSAVRAGDPAPMALIQRMDTALSPVQERAGSADALATFHLSARADTPAFAHQLGDRIGLMLRAGTGEARMILHPEALGTVSVSLKVRDNEAKVNFSAGTEAARAALEAALPQLKELLANQGVQLVAASTQTQTFSADPGQHGAQFHGQHREHADAQRSGGNWRAAQLRDSPVLDAALAAAPATRQPGAGRLSIFA</sequence>
<comment type="caution">
    <text evidence="6">The sequence shown here is derived from an EMBL/GenBank/DDBJ whole genome shotgun (WGS) entry which is preliminary data.</text>
</comment>
<protein>
    <submittedName>
        <fullName evidence="6">Flagellar hook-length control protein FliK</fullName>
    </submittedName>
</protein>
<dbReference type="InterPro" id="IPR038610">
    <property type="entry name" value="FliK-like_C_sf"/>
</dbReference>
<dbReference type="Proteomes" id="UP001595556">
    <property type="component" value="Unassembled WGS sequence"/>
</dbReference>
<keyword evidence="3" id="KW-1005">Bacterial flagellum biogenesis</keyword>
<dbReference type="InterPro" id="IPR001635">
    <property type="entry name" value="Flag_hook_Flik"/>
</dbReference>
<evidence type="ECO:0000256" key="1">
    <source>
        <dbReference type="ARBA" id="ARBA00003944"/>
    </source>
</evidence>
<dbReference type="CDD" id="cd17470">
    <property type="entry name" value="T3SS_Flik_C"/>
    <property type="match status" value="1"/>
</dbReference>
<feature type="region of interest" description="Disordered" evidence="4">
    <location>
        <begin position="383"/>
        <end position="411"/>
    </location>
</feature>
<feature type="compositionally biased region" description="Low complexity" evidence="4">
    <location>
        <begin position="101"/>
        <end position="131"/>
    </location>
</feature>
<dbReference type="EMBL" id="JBHRTI010000010">
    <property type="protein sequence ID" value="MFC3149294.1"/>
    <property type="molecule type" value="Genomic_DNA"/>
</dbReference>
<dbReference type="InterPro" id="IPR052563">
    <property type="entry name" value="FliK"/>
</dbReference>
<name>A0ABV7H5X3_9BURK</name>
<dbReference type="PRINTS" id="PR01007">
    <property type="entry name" value="FLGHOOKFLIK"/>
</dbReference>
<dbReference type="RefSeq" id="WP_377305935.1">
    <property type="nucleotide sequence ID" value="NZ_JBHRTI010000010.1"/>
</dbReference>
<feature type="compositionally biased region" description="Polar residues" evidence="4">
    <location>
        <begin position="1"/>
        <end position="10"/>
    </location>
</feature>
<dbReference type="PANTHER" id="PTHR37533">
    <property type="entry name" value="FLAGELLAR HOOK-LENGTH CONTROL PROTEIN"/>
    <property type="match status" value="1"/>
</dbReference>
<dbReference type="Pfam" id="PF02120">
    <property type="entry name" value="Flg_hook"/>
    <property type="match status" value="1"/>
</dbReference>
<feature type="domain" description="Flagellar hook-length control protein-like C-terminal" evidence="5">
    <location>
        <begin position="304"/>
        <end position="383"/>
    </location>
</feature>
<evidence type="ECO:0000313" key="7">
    <source>
        <dbReference type="Proteomes" id="UP001595556"/>
    </source>
</evidence>
<reference evidence="7" key="1">
    <citation type="journal article" date="2019" name="Int. J. Syst. Evol. Microbiol.">
        <title>The Global Catalogue of Microorganisms (GCM) 10K type strain sequencing project: providing services to taxonomists for standard genome sequencing and annotation.</title>
        <authorList>
            <consortium name="The Broad Institute Genomics Platform"/>
            <consortium name="The Broad Institute Genome Sequencing Center for Infectious Disease"/>
            <person name="Wu L."/>
            <person name="Ma J."/>
        </authorList>
    </citation>
    <scope>NUCLEOTIDE SEQUENCE [LARGE SCALE GENOMIC DNA]</scope>
    <source>
        <strain evidence="7">KCTC 52168</strain>
    </source>
</reference>
<dbReference type="Gene3D" id="3.30.750.140">
    <property type="match status" value="1"/>
</dbReference>
<evidence type="ECO:0000256" key="4">
    <source>
        <dbReference type="SAM" id="MobiDB-lite"/>
    </source>
</evidence>
<keyword evidence="6" id="KW-0969">Cilium</keyword>
<evidence type="ECO:0000256" key="2">
    <source>
        <dbReference type="ARBA" id="ARBA00009149"/>
    </source>
</evidence>
<keyword evidence="6" id="KW-0282">Flagellum</keyword>
<organism evidence="6 7">
    <name type="scientific">Piscinibacterium candidicorallinum</name>
    <dbReference type="NCBI Taxonomy" id="1793872"/>
    <lineage>
        <taxon>Bacteria</taxon>
        <taxon>Pseudomonadati</taxon>
        <taxon>Pseudomonadota</taxon>
        <taxon>Betaproteobacteria</taxon>
        <taxon>Burkholderiales</taxon>
        <taxon>Piscinibacterium</taxon>
    </lineage>
</organism>
<feature type="compositionally biased region" description="Basic and acidic residues" evidence="4">
    <location>
        <begin position="51"/>
        <end position="72"/>
    </location>
</feature>
<evidence type="ECO:0000313" key="6">
    <source>
        <dbReference type="EMBL" id="MFC3149294.1"/>
    </source>
</evidence>
<feature type="region of interest" description="Disordered" evidence="4">
    <location>
        <begin position="1"/>
        <end position="201"/>
    </location>
</feature>
<accession>A0ABV7H5X3</accession>
<comment type="function">
    <text evidence="1">Controls the length of the flagellar hook.</text>
</comment>
<keyword evidence="7" id="KW-1185">Reference proteome</keyword>
<proteinExistence type="inferred from homology"/>
<evidence type="ECO:0000256" key="3">
    <source>
        <dbReference type="ARBA" id="ARBA00022795"/>
    </source>
</evidence>
<evidence type="ECO:0000259" key="5">
    <source>
        <dbReference type="Pfam" id="PF02120"/>
    </source>
</evidence>
<dbReference type="InterPro" id="IPR021136">
    <property type="entry name" value="Flagellar_hook_control-like_C"/>
</dbReference>